<dbReference type="Proteomes" id="UP000593578">
    <property type="component" value="Unassembled WGS sequence"/>
</dbReference>
<evidence type="ECO:0000313" key="2">
    <source>
        <dbReference type="Proteomes" id="UP000593578"/>
    </source>
</evidence>
<feature type="non-terminal residue" evidence="1">
    <location>
        <position position="151"/>
    </location>
</feature>
<dbReference type="EMBL" id="JABEZZ010000003">
    <property type="protein sequence ID" value="MBA0582668.1"/>
    <property type="molecule type" value="Genomic_DNA"/>
</dbReference>
<name>A0A7J8P0K0_GOSRA</name>
<dbReference type="PANTHER" id="PTHR34023:SF4">
    <property type="entry name" value="RNASE H TYPE-1 DOMAIN-CONTAINING PROTEIN"/>
    <property type="match status" value="1"/>
</dbReference>
<gene>
    <name evidence="1" type="ORF">Gorai_024803</name>
</gene>
<evidence type="ECO:0000313" key="1">
    <source>
        <dbReference type="EMBL" id="MBA0582668.1"/>
    </source>
</evidence>
<protein>
    <recommendedName>
        <fullName evidence="3">RNase H type-1 domain-containing protein</fullName>
    </recommendedName>
</protein>
<accession>A0A7J8P0K0</accession>
<dbReference type="PANTHER" id="PTHR34023">
    <property type="entry name" value="RNASE H DOMAIN-CONTAINING PROTEIN"/>
    <property type="match status" value="1"/>
</dbReference>
<reference evidence="1 2" key="1">
    <citation type="journal article" date="2019" name="Genome Biol. Evol.">
        <title>Insights into the evolution of the New World diploid cottons (Gossypium, subgenus Houzingenia) based on genome sequencing.</title>
        <authorList>
            <person name="Grover C.E."/>
            <person name="Arick M.A. 2nd"/>
            <person name="Thrash A."/>
            <person name="Conover J.L."/>
            <person name="Sanders W.S."/>
            <person name="Peterson D.G."/>
            <person name="Frelichowski J.E."/>
            <person name="Scheffler J.A."/>
            <person name="Scheffler B.E."/>
            <person name="Wendel J.F."/>
        </authorList>
    </citation>
    <scope>NUCLEOTIDE SEQUENCE [LARGE SCALE GENOMIC DNA]</scope>
    <source>
        <strain evidence="1">8</strain>
        <tissue evidence="1">Leaf</tissue>
    </source>
</reference>
<comment type="caution">
    <text evidence="1">The sequence shown here is derived from an EMBL/GenBank/DDBJ whole genome shotgun (WGS) entry which is preliminary data.</text>
</comment>
<evidence type="ECO:0008006" key="3">
    <source>
        <dbReference type="Google" id="ProtNLM"/>
    </source>
</evidence>
<feature type="non-terminal residue" evidence="1">
    <location>
        <position position="1"/>
    </location>
</feature>
<proteinExistence type="predicted"/>
<dbReference type="AlphaFoldDB" id="A0A7J8P0K0"/>
<organism evidence="1 2">
    <name type="scientific">Gossypium raimondii</name>
    <name type="common">Peruvian cotton</name>
    <name type="synonym">Gossypium klotzschianum subsp. raimondii</name>
    <dbReference type="NCBI Taxonomy" id="29730"/>
    <lineage>
        <taxon>Eukaryota</taxon>
        <taxon>Viridiplantae</taxon>
        <taxon>Streptophyta</taxon>
        <taxon>Embryophyta</taxon>
        <taxon>Tracheophyta</taxon>
        <taxon>Spermatophyta</taxon>
        <taxon>Magnoliopsida</taxon>
        <taxon>eudicotyledons</taxon>
        <taxon>Gunneridae</taxon>
        <taxon>Pentapetalae</taxon>
        <taxon>rosids</taxon>
        <taxon>malvids</taxon>
        <taxon>Malvales</taxon>
        <taxon>Malvaceae</taxon>
        <taxon>Malvoideae</taxon>
        <taxon>Gossypium</taxon>
    </lineage>
</organism>
<sequence>RSSQKLIASATTWARSFGNNGSIEQIVCKSRTENSWQRLEPRWVKINIDGSTLTSRQRVAIGGALRGLSRGLEASMVEGESNNVLLIDIIRNGFATNSNTVEVQLIHERCNRECQVELRHILRESNNVVDCLANATGGKMNQLVVVVNPPS</sequence>